<keyword evidence="4 7" id="KW-0812">Transmembrane</keyword>
<keyword evidence="7" id="KW-0997">Cell inner membrane</keyword>
<name>A0A2A5ASW6_9GAMM</name>
<dbReference type="AlphaFoldDB" id="A0A2A5ASW6"/>
<keyword evidence="7" id="KW-0407">Ion channel</keyword>
<evidence type="ECO:0000256" key="3">
    <source>
        <dbReference type="ARBA" id="ARBA00022475"/>
    </source>
</evidence>
<dbReference type="GO" id="GO:0008381">
    <property type="term" value="F:mechanosensitive monoatomic ion channel activity"/>
    <property type="evidence" value="ECO:0007669"/>
    <property type="project" value="InterPro"/>
</dbReference>
<evidence type="ECO:0000256" key="5">
    <source>
        <dbReference type="ARBA" id="ARBA00022989"/>
    </source>
</evidence>
<comment type="subunit">
    <text evidence="7">Homoheptamer.</text>
</comment>
<dbReference type="SUPFAM" id="SSF50182">
    <property type="entry name" value="Sm-like ribonucleoproteins"/>
    <property type="match status" value="1"/>
</dbReference>
<dbReference type="InterPro" id="IPR049142">
    <property type="entry name" value="MS_channel_1st"/>
</dbReference>
<keyword evidence="5 7" id="KW-1133">Transmembrane helix</keyword>
<dbReference type="InterPro" id="IPR006685">
    <property type="entry name" value="MscS_channel_2nd"/>
</dbReference>
<comment type="caution">
    <text evidence="11">The sequence shown here is derived from an EMBL/GenBank/DDBJ whole genome shotgun (WGS) entry which is preliminary data.</text>
</comment>
<feature type="transmembrane region" description="Helical" evidence="7">
    <location>
        <begin position="90"/>
        <end position="112"/>
    </location>
</feature>
<evidence type="ECO:0000256" key="1">
    <source>
        <dbReference type="ARBA" id="ARBA00004651"/>
    </source>
</evidence>
<dbReference type="InterPro" id="IPR010920">
    <property type="entry name" value="LSM_dom_sf"/>
</dbReference>
<evidence type="ECO:0000256" key="4">
    <source>
        <dbReference type="ARBA" id="ARBA00022692"/>
    </source>
</evidence>
<evidence type="ECO:0000259" key="10">
    <source>
        <dbReference type="Pfam" id="PF21088"/>
    </source>
</evidence>
<feature type="domain" description="Mechanosensitive ion channel MscS" evidence="8">
    <location>
        <begin position="184"/>
        <end position="251"/>
    </location>
</feature>
<evidence type="ECO:0000313" key="11">
    <source>
        <dbReference type="EMBL" id="PCJ22403.1"/>
    </source>
</evidence>
<dbReference type="Gene3D" id="3.30.70.100">
    <property type="match status" value="1"/>
</dbReference>
<dbReference type="Gene3D" id="2.30.30.60">
    <property type="match status" value="1"/>
</dbReference>
<dbReference type="InterPro" id="IPR045275">
    <property type="entry name" value="MscS_archaea/bacteria_type"/>
</dbReference>
<dbReference type="PANTHER" id="PTHR30221">
    <property type="entry name" value="SMALL-CONDUCTANCE MECHANOSENSITIVE CHANNEL"/>
    <property type="match status" value="1"/>
</dbReference>
<dbReference type="Gene3D" id="1.10.287.1260">
    <property type="match status" value="1"/>
</dbReference>
<feature type="transmembrane region" description="Helical" evidence="7">
    <location>
        <begin position="164"/>
        <end position="182"/>
    </location>
</feature>
<dbReference type="GO" id="GO:0005886">
    <property type="term" value="C:plasma membrane"/>
    <property type="evidence" value="ECO:0007669"/>
    <property type="project" value="UniProtKB-SubCell"/>
</dbReference>
<feature type="transmembrane region" description="Helical" evidence="7">
    <location>
        <begin position="64"/>
        <end position="84"/>
    </location>
</feature>
<comment type="similarity">
    <text evidence="2 7">Belongs to the MscS (TC 1.A.23) family.</text>
</comment>
<dbReference type="Proteomes" id="UP000218327">
    <property type="component" value="Unassembled WGS sequence"/>
</dbReference>
<dbReference type="InterPro" id="IPR023408">
    <property type="entry name" value="MscS_beta-dom_sf"/>
</dbReference>
<proteinExistence type="inferred from homology"/>
<evidence type="ECO:0000313" key="12">
    <source>
        <dbReference type="Proteomes" id="UP000218327"/>
    </source>
</evidence>
<dbReference type="InterPro" id="IPR011014">
    <property type="entry name" value="MscS_channel_TM-2"/>
</dbReference>
<reference evidence="12" key="1">
    <citation type="submission" date="2017-08" db="EMBL/GenBank/DDBJ databases">
        <title>A dynamic microbial community with high functional redundancy inhabits the cold, oxic subseafloor aquifer.</title>
        <authorList>
            <person name="Tully B.J."/>
            <person name="Wheat C.G."/>
            <person name="Glazer B.T."/>
            <person name="Huber J.A."/>
        </authorList>
    </citation>
    <scope>NUCLEOTIDE SEQUENCE [LARGE SCALE GENOMIC DNA]</scope>
</reference>
<evidence type="ECO:0000259" key="8">
    <source>
        <dbReference type="Pfam" id="PF00924"/>
    </source>
</evidence>
<feature type="domain" description="Mechanosensitive ion channel transmembrane helices 2/3" evidence="10">
    <location>
        <begin position="142"/>
        <end position="183"/>
    </location>
</feature>
<dbReference type="PANTHER" id="PTHR30221:SF1">
    <property type="entry name" value="SMALL-CONDUCTANCE MECHANOSENSITIVE CHANNEL"/>
    <property type="match status" value="1"/>
</dbReference>
<accession>A0A2A5ASW6</accession>
<dbReference type="SUPFAM" id="SSF82861">
    <property type="entry name" value="Mechanosensitive channel protein MscS (YggB), transmembrane region"/>
    <property type="match status" value="1"/>
</dbReference>
<comment type="subcellular location">
    <subcellularLocation>
        <location evidence="7">Cell inner membrane</location>
        <topology evidence="7">Multi-pass membrane protein</topology>
    </subcellularLocation>
    <subcellularLocation>
        <location evidence="1">Cell membrane</location>
        <topology evidence="1">Multi-pass membrane protein</topology>
    </subcellularLocation>
</comment>
<protein>
    <recommendedName>
        <fullName evidence="7">Small-conductance mechanosensitive channel</fullName>
    </recommendedName>
</protein>
<dbReference type="InterPro" id="IPR011066">
    <property type="entry name" value="MscS_channel_C_sf"/>
</dbReference>
<dbReference type="SUPFAM" id="SSF82689">
    <property type="entry name" value="Mechanosensitive channel protein MscS (YggB), C-terminal domain"/>
    <property type="match status" value="1"/>
</dbReference>
<keyword evidence="3" id="KW-1003">Cell membrane</keyword>
<feature type="transmembrane region" description="Helical" evidence="7">
    <location>
        <begin position="137"/>
        <end position="158"/>
    </location>
</feature>
<comment type="caution">
    <text evidence="7">Lacks conserved residue(s) required for the propagation of feature annotation.</text>
</comment>
<gene>
    <name evidence="11" type="ORF">COA96_14525</name>
</gene>
<dbReference type="Pfam" id="PF21088">
    <property type="entry name" value="MS_channel_1st"/>
    <property type="match status" value="1"/>
</dbReference>
<keyword evidence="7" id="KW-0406">Ion transport</keyword>
<keyword evidence="6 7" id="KW-0472">Membrane</keyword>
<evidence type="ECO:0000256" key="6">
    <source>
        <dbReference type="ARBA" id="ARBA00023136"/>
    </source>
</evidence>
<feature type="transmembrane region" description="Helical" evidence="7">
    <location>
        <begin position="20"/>
        <end position="43"/>
    </location>
</feature>
<feature type="domain" description="Mechanosensitive ion channel MscS C-terminal" evidence="9">
    <location>
        <begin position="261"/>
        <end position="343"/>
    </location>
</feature>
<dbReference type="Pfam" id="PF00924">
    <property type="entry name" value="MS_channel_2nd"/>
    <property type="match status" value="1"/>
</dbReference>
<evidence type="ECO:0000259" key="9">
    <source>
        <dbReference type="Pfam" id="PF21082"/>
    </source>
</evidence>
<comment type="function">
    <text evidence="7">Mechanosensitive channel that participates in the regulation of osmotic pressure changes within the cell, opening in response to stretch forces in the membrane lipid bilayer, without the need for other proteins. Contributes to normal resistance to hypoosmotic shock. Forms an ion channel of 1.0 nanosiemens conductance with a slight preference for anions.</text>
</comment>
<evidence type="ECO:0000256" key="2">
    <source>
        <dbReference type="ARBA" id="ARBA00008017"/>
    </source>
</evidence>
<dbReference type="Pfam" id="PF21082">
    <property type="entry name" value="MS_channel_3rd"/>
    <property type="match status" value="1"/>
</dbReference>
<sequence length="359" mass="40192">MFEQLQSSIAPLLNIFGDNRYIQAAIAIMLSFLAAWFFNRIIITSLKRLALKTQFEFDNHLLDLFHSPVYNSLLVLGLSTATLILSPPVIYLNIILSLLKSFVLVVWAGFFLRANRLLLTRLALNEKRVKIVHHQTLPLFLNLINIIIVVLAVYFIFSAWGVNMTAWLASAGIAGIAIGFAAKDTLANLFSGVFIMADAPYKIGDFIVLDTGERGAVTHIGIRSTRILTRGDVEVTIPNSVMGNTKIINESGGPHEKYRCKVSVGVAYGTDIDKVREILMEIALAEADVCADPEPKVRFRTFGASSLDFDLLIWIDQPVLRGKVVDTLNCEIYRKFIEHNIEIPYSKQDLYIKEFPSKN</sequence>
<keyword evidence="7" id="KW-0813">Transport</keyword>
<organism evidence="11 12">
    <name type="scientific">SAR86 cluster bacterium</name>
    <dbReference type="NCBI Taxonomy" id="2030880"/>
    <lineage>
        <taxon>Bacteria</taxon>
        <taxon>Pseudomonadati</taxon>
        <taxon>Pseudomonadota</taxon>
        <taxon>Gammaproteobacteria</taxon>
        <taxon>SAR86 cluster</taxon>
    </lineage>
</organism>
<dbReference type="EMBL" id="NVVJ01000062">
    <property type="protein sequence ID" value="PCJ22403.1"/>
    <property type="molecule type" value="Genomic_DNA"/>
</dbReference>
<dbReference type="InterPro" id="IPR049278">
    <property type="entry name" value="MS_channel_C"/>
</dbReference>
<evidence type="ECO:0000256" key="7">
    <source>
        <dbReference type="RuleBase" id="RU369025"/>
    </source>
</evidence>